<feature type="domain" description="SpoVT-AbrB" evidence="1">
    <location>
        <begin position="7"/>
        <end position="60"/>
    </location>
</feature>
<dbReference type="Proteomes" id="UP000177870">
    <property type="component" value="Chromosome"/>
</dbReference>
<evidence type="ECO:0000313" key="2">
    <source>
        <dbReference type="EMBL" id="AOX01857.1"/>
    </source>
</evidence>
<evidence type="ECO:0000313" key="3">
    <source>
        <dbReference type="Proteomes" id="UP000177870"/>
    </source>
</evidence>
<name>A0A1D8TW34_9CYAN</name>
<dbReference type="InterPro" id="IPR007159">
    <property type="entry name" value="SpoVT-AbrB_dom"/>
</dbReference>
<dbReference type="OrthoDB" id="582905at2"/>
<dbReference type="GO" id="GO:0003677">
    <property type="term" value="F:DNA binding"/>
    <property type="evidence" value="ECO:0007669"/>
    <property type="project" value="InterPro"/>
</dbReference>
<dbReference type="NCBIfam" id="TIGR02609">
    <property type="entry name" value="doc_partner"/>
    <property type="match status" value="1"/>
</dbReference>
<dbReference type="InterPro" id="IPR013432">
    <property type="entry name" value="Doc_partner"/>
</dbReference>
<gene>
    <name evidence="2" type="ORF">BJP34_22620</name>
</gene>
<protein>
    <submittedName>
        <fullName evidence="2">Addiction module antidote protein</fullName>
    </submittedName>
</protein>
<organism evidence="2 3">
    <name type="scientific">Moorena producens PAL-8-15-08-1</name>
    <dbReference type="NCBI Taxonomy" id="1458985"/>
    <lineage>
        <taxon>Bacteria</taxon>
        <taxon>Bacillati</taxon>
        <taxon>Cyanobacteriota</taxon>
        <taxon>Cyanophyceae</taxon>
        <taxon>Coleofasciculales</taxon>
        <taxon>Coleofasciculaceae</taxon>
        <taxon>Moorena</taxon>
    </lineage>
</organism>
<evidence type="ECO:0000259" key="1">
    <source>
        <dbReference type="SMART" id="SM00966"/>
    </source>
</evidence>
<accession>A0A1D8TW34</accession>
<dbReference type="SUPFAM" id="SSF89447">
    <property type="entry name" value="AbrB/MazE/MraZ-like"/>
    <property type="match status" value="1"/>
</dbReference>
<proteinExistence type="predicted"/>
<dbReference type="SMART" id="SM00966">
    <property type="entry name" value="SpoVT_AbrB"/>
    <property type="match status" value="1"/>
</dbReference>
<reference evidence="3" key="1">
    <citation type="submission" date="2016-10" db="EMBL/GenBank/DDBJ databases">
        <title>Comparative genomics uncovers the prolific and rare metabolic potential of the cyanobacterial genus Moorea.</title>
        <authorList>
            <person name="Leao T."/>
            <person name="Castelao G."/>
            <person name="Korobeynikov A."/>
            <person name="Monroe E.A."/>
            <person name="Podell S."/>
            <person name="Glukhov E."/>
            <person name="Allen E."/>
            <person name="Gerwick W.H."/>
            <person name="Gerwick L."/>
        </authorList>
    </citation>
    <scope>NUCLEOTIDE SEQUENCE [LARGE SCALE GENOMIC DNA]</scope>
    <source>
        <strain evidence="3">PAL-8-15-08-1</strain>
    </source>
</reference>
<dbReference type="EMBL" id="CP017599">
    <property type="protein sequence ID" value="AOX01857.1"/>
    <property type="molecule type" value="Genomic_DNA"/>
</dbReference>
<dbReference type="AlphaFoldDB" id="A0A1D8TW34"/>
<sequence length="82" mass="9157">MYKLTINKIGDSLGITLPKEILQQLNVGVRVAWPNGQGDTVFITETADGVEITTKDPEFEKVMAAYQKVSKKYENALRELAK</sequence>
<dbReference type="InterPro" id="IPR037914">
    <property type="entry name" value="SpoVT-AbrB_sf"/>
</dbReference>
<dbReference type="Gene3D" id="2.10.260.10">
    <property type="match status" value="1"/>
</dbReference>
<dbReference type="KEGG" id="mpro:BJP34_22620"/>
<dbReference type="RefSeq" id="WP_070394289.1">
    <property type="nucleotide sequence ID" value="NZ_CP017599.1"/>
</dbReference>